<evidence type="ECO:0000256" key="5">
    <source>
        <dbReference type="ARBA" id="ARBA00022723"/>
    </source>
</evidence>
<dbReference type="GO" id="GO:0003677">
    <property type="term" value="F:DNA binding"/>
    <property type="evidence" value="ECO:0007669"/>
    <property type="project" value="UniProtKB-KW"/>
</dbReference>
<dbReference type="GO" id="GO:0046872">
    <property type="term" value="F:metal ion binding"/>
    <property type="evidence" value="ECO:0007669"/>
    <property type="project" value="UniProtKB-KW"/>
</dbReference>
<dbReference type="InterPro" id="IPR013620">
    <property type="entry name" value="Exonuc_1_SH3"/>
</dbReference>
<dbReference type="Pfam" id="PF00929">
    <property type="entry name" value="RNase_T"/>
    <property type="match status" value="1"/>
</dbReference>
<dbReference type="RefSeq" id="WP_104507208.1">
    <property type="nucleotide sequence ID" value="NZ_JACIGC010000016.1"/>
</dbReference>
<evidence type="ECO:0000256" key="8">
    <source>
        <dbReference type="ARBA" id="ARBA00022842"/>
    </source>
</evidence>
<evidence type="ECO:0000256" key="11">
    <source>
        <dbReference type="ARBA" id="ARBA00031220"/>
    </source>
</evidence>
<dbReference type="InterPro" id="IPR058561">
    <property type="entry name" value="Exonuc_1_C"/>
</dbReference>
<dbReference type="SUPFAM" id="SSF53098">
    <property type="entry name" value="Ribonuclease H-like"/>
    <property type="match status" value="1"/>
</dbReference>
<keyword evidence="8" id="KW-0460">Magnesium</keyword>
<keyword evidence="7" id="KW-0378">Hydrolase</keyword>
<reference evidence="13 14" key="1">
    <citation type="journal article" date="2018" name="Arch. Microbiol.">
        <title>New insights into the metabolic potential of the phototrophic purple bacterium Rhodopila globiformis DSM 161(T) from its draft genome sequence and evidence for a vanadium-dependent nitrogenase.</title>
        <authorList>
            <person name="Imhoff J.F."/>
            <person name="Rahn T."/>
            <person name="Kunzel S."/>
            <person name="Neulinger S.C."/>
        </authorList>
    </citation>
    <scope>NUCLEOTIDE SEQUENCE [LARGE SCALE GENOMIC DNA]</scope>
    <source>
        <strain evidence="13 14">DSM 16996</strain>
    </source>
</reference>
<sequence>MKTETTNYVLYDVETSGTSAHYDQIFQLGALLTDEHLNVLDRLELRCRRLPHVISNPEAMLATGVDATIRNGGDHSHYALVRAAQQTFNAWSPAIFCAHNGFQFDERMLRQALFQTLHRPFLTQSHGNQRIDSMTMAQACAILAPGRLTIPDLNGKPTFRLGPLARANGVAFPEESAHDALHDVEAMRGLMAVMADRAPDVYAATLRNSNKKALLSLIRSHEILRFSAVHAGRVISRIVAPVVTAPSNSNALCVFDLAHDPDSIRRLTDAELVGAFSASPRILRTIKLGSAPILSPVGVFPGEPRVTISANTLAERAKTIREDRTFQARIARAMDRHFAKSPASAAPAEQIYGRFIDPADEVLCETFHETRWEDRRLVLDQIGDDRLRVFGLRLIYAERPDLLTDVERAEMHAWQCDRILADNDAAWMPAPTALQAVTEMIRRAQPSMARQLEQYVQRIARIRTVATQYPHAAKIRKAG</sequence>
<dbReference type="InterPro" id="IPR034747">
    <property type="entry name" value="EXOI_SH3"/>
</dbReference>
<dbReference type="InterPro" id="IPR038649">
    <property type="entry name" value="EXOI_SH3_sf"/>
</dbReference>
<dbReference type="PROSITE" id="PS51785">
    <property type="entry name" value="EXOI_C"/>
    <property type="match status" value="1"/>
</dbReference>
<dbReference type="GO" id="GO:0008310">
    <property type="term" value="F:single-stranded DNA 3'-5' DNA exonuclease activity"/>
    <property type="evidence" value="ECO:0007669"/>
    <property type="project" value="UniProtKB-EC"/>
</dbReference>
<evidence type="ECO:0000256" key="9">
    <source>
        <dbReference type="ARBA" id="ARBA00023125"/>
    </source>
</evidence>
<dbReference type="Pfam" id="PF08411">
    <property type="entry name" value="ExoI_SH3"/>
    <property type="match status" value="1"/>
</dbReference>
<dbReference type="GO" id="GO:0006281">
    <property type="term" value="P:DNA repair"/>
    <property type="evidence" value="ECO:0007669"/>
    <property type="project" value="UniProtKB-KW"/>
</dbReference>
<evidence type="ECO:0000256" key="2">
    <source>
        <dbReference type="ARBA" id="ARBA00001946"/>
    </source>
</evidence>
<comment type="catalytic activity">
    <reaction evidence="1">
        <text>Exonucleolytic cleavage in the 3'- to 5'-direction to yield nucleoside 5'-phosphates.</text>
        <dbReference type="EC" id="3.1.11.1"/>
    </reaction>
</comment>
<evidence type="ECO:0000256" key="3">
    <source>
        <dbReference type="ARBA" id="ARBA00012108"/>
    </source>
</evidence>
<dbReference type="EC" id="3.1.11.1" evidence="3"/>
<comment type="cofactor">
    <cofactor evidence="2">
        <name>Mg(2+)</name>
        <dbReference type="ChEBI" id="CHEBI:18420"/>
    </cofactor>
</comment>
<keyword evidence="10" id="KW-0234">DNA repair</keyword>
<keyword evidence="5" id="KW-0479">Metal-binding</keyword>
<dbReference type="AlphaFoldDB" id="A0A2S6NBI6"/>
<evidence type="ECO:0000256" key="7">
    <source>
        <dbReference type="ARBA" id="ARBA00022801"/>
    </source>
</evidence>
<comment type="caution">
    <text evidence="13">The sequence shown here is derived from an EMBL/GenBank/DDBJ whole genome shotgun (WGS) entry which is preliminary data.</text>
</comment>
<gene>
    <name evidence="13" type="ORF">CCR94_07220</name>
</gene>
<evidence type="ECO:0000256" key="10">
    <source>
        <dbReference type="ARBA" id="ARBA00023204"/>
    </source>
</evidence>
<dbReference type="InterPro" id="IPR012337">
    <property type="entry name" value="RNaseH-like_sf"/>
</dbReference>
<protein>
    <recommendedName>
        <fullName evidence="4">Exodeoxyribonuclease I</fullName>
        <ecNumber evidence="3">3.1.11.1</ecNumber>
    </recommendedName>
    <alternativeName>
        <fullName evidence="11">DNA deoxyribophosphodiesterase</fullName>
    </alternativeName>
</protein>
<accession>A0A2S6NBI6</accession>
<evidence type="ECO:0000313" key="13">
    <source>
        <dbReference type="EMBL" id="PPQ31992.1"/>
    </source>
</evidence>
<comment type="subunit">
    <text evidence="12">Monomer. Interacts with ssb (via C-terminus); this interaction stimulates the exonuclease activity by recruiting the enzyme to its substrate.</text>
</comment>
<proteinExistence type="predicted"/>
<evidence type="ECO:0000256" key="1">
    <source>
        <dbReference type="ARBA" id="ARBA00000563"/>
    </source>
</evidence>
<evidence type="ECO:0000313" key="14">
    <source>
        <dbReference type="Proteomes" id="UP000239089"/>
    </source>
</evidence>
<evidence type="ECO:0000256" key="12">
    <source>
        <dbReference type="ARBA" id="ARBA00046792"/>
    </source>
</evidence>
<dbReference type="SMART" id="SM00479">
    <property type="entry name" value="EXOIII"/>
    <property type="match status" value="1"/>
</dbReference>
<keyword evidence="14" id="KW-1185">Reference proteome</keyword>
<keyword evidence="9" id="KW-0238">DNA-binding</keyword>
<dbReference type="InterPro" id="IPR036397">
    <property type="entry name" value="RNaseH_sf"/>
</dbReference>
<keyword evidence="6" id="KW-0227">DNA damage</keyword>
<dbReference type="OrthoDB" id="9763470at2"/>
<organism evidence="13 14">
    <name type="scientific">Rhodoblastus sphagnicola</name>
    <dbReference type="NCBI Taxonomy" id="333368"/>
    <lineage>
        <taxon>Bacteria</taxon>
        <taxon>Pseudomonadati</taxon>
        <taxon>Pseudomonadota</taxon>
        <taxon>Alphaproteobacteria</taxon>
        <taxon>Hyphomicrobiales</taxon>
        <taxon>Rhodoblastaceae</taxon>
        <taxon>Rhodoblastus</taxon>
    </lineage>
</organism>
<dbReference type="Gene3D" id="3.30.1520.20">
    <property type="entry name" value="Exonuclease ExoI, domain 2"/>
    <property type="match status" value="1"/>
</dbReference>
<dbReference type="InterPro" id="IPR013520">
    <property type="entry name" value="Ribonucl_H"/>
</dbReference>
<dbReference type="EMBL" id="NHSJ01000045">
    <property type="protein sequence ID" value="PPQ31992.1"/>
    <property type="molecule type" value="Genomic_DNA"/>
</dbReference>
<dbReference type="Proteomes" id="UP000239089">
    <property type="component" value="Unassembled WGS sequence"/>
</dbReference>
<evidence type="ECO:0000256" key="6">
    <source>
        <dbReference type="ARBA" id="ARBA00022763"/>
    </source>
</evidence>
<dbReference type="Gene3D" id="3.30.420.10">
    <property type="entry name" value="Ribonuclease H-like superfamily/Ribonuclease H"/>
    <property type="match status" value="1"/>
</dbReference>
<dbReference type="PROSITE" id="PS51784">
    <property type="entry name" value="EXOI_SH3"/>
    <property type="match status" value="1"/>
</dbReference>
<evidence type="ECO:0000256" key="4">
    <source>
        <dbReference type="ARBA" id="ARBA00019900"/>
    </source>
</evidence>
<name>A0A2S6NBI6_9HYPH</name>